<gene>
    <name evidence="2" type="ORF">OKA104_LOCUS50804</name>
</gene>
<reference evidence="2" key="1">
    <citation type="submission" date="2021-02" db="EMBL/GenBank/DDBJ databases">
        <authorList>
            <person name="Nowell W R."/>
        </authorList>
    </citation>
    <scope>NUCLEOTIDE SEQUENCE</scope>
</reference>
<dbReference type="Pfam" id="PF06722">
    <property type="entry name" value="EryCIII-like_C"/>
    <property type="match status" value="1"/>
</dbReference>
<protein>
    <recommendedName>
        <fullName evidence="1">Erythromycin biosynthesis protein CIII-like C-terminal domain-containing protein</fullName>
    </recommendedName>
</protein>
<feature type="domain" description="Erythromycin biosynthesis protein CIII-like C-terminal" evidence="1">
    <location>
        <begin position="3"/>
        <end position="90"/>
    </location>
</feature>
<dbReference type="FunFam" id="3.40.50.2000:FF:000009">
    <property type="entry name" value="Sterol 3-beta-glucosyltransferase UGT80A2"/>
    <property type="match status" value="1"/>
</dbReference>
<organism evidence="2 3">
    <name type="scientific">Adineta steineri</name>
    <dbReference type="NCBI Taxonomy" id="433720"/>
    <lineage>
        <taxon>Eukaryota</taxon>
        <taxon>Metazoa</taxon>
        <taxon>Spiralia</taxon>
        <taxon>Gnathifera</taxon>
        <taxon>Rotifera</taxon>
        <taxon>Eurotatoria</taxon>
        <taxon>Bdelloidea</taxon>
        <taxon>Adinetida</taxon>
        <taxon>Adinetidae</taxon>
        <taxon>Adineta</taxon>
    </lineage>
</organism>
<sequence length="172" mass="18934">SDVPHDWLFQHVSAVCHHGGAGTVAAGLRAGKPNIVVPFFGDQFFWGSIVEKCGAGPTPLPGKRITAKKLAEALTAAHEPAVQVAAERISKAISDEDGCATALRMFHTHLPLSRMQSDLESTFVACYRIDEYDLQVSRPVAQVLIATGALYESRFSSHPTREWTYMYDHRMH</sequence>
<dbReference type="PANTHER" id="PTHR48050">
    <property type="entry name" value="STEROL 3-BETA-GLUCOSYLTRANSFERASE"/>
    <property type="match status" value="1"/>
</dbReference>
<proteinExistence type="predicted"/>
<accession>A0A820NPB5</accession>
<dbReference type="Proteomes" id="UP000663881">
    <property type="component" value="Unassembled WGS sequence"/>
</dbReference>
<dbReference type="EMBL" id="CAJOAY010026281">
    <property type="protein sequence ID" value="CAF4389652.1"/>
    <property type="molecule type" value="Genomic_DNA"/>
</dbReference>
<name>A0A820NPB5_9BILA</name>
<evidence type="ECO:0000313" key="2">
    <source>
        <dbReference type="EMBL" id="CAF4389652.1"/>
    </source>
</evidence>
<comment type="caution">
    <text evidence="2">The sequence shown here is derived from an EMBL/GenBank/DDBJ whole genome shotgun (WGS) entry which is preliminary data.</text>
</comment>
<dbReference type="InterPro" id="IPR010610">
    <property type="entry name" value="EryCIII-like_C"/>
</dbReference>
<dbReference type="AlphaFoldDB" id="A0A820NPB5"/>
<dbReference type="GO" id="GO:0016906">
    <property type="term" value="F:sterol 3-beta-glucosyltransferase activity"/>
    <property type="evidence" value="ECO:0007669"/>
    <property type="project" value="UniProtKB-ARBA"/>
</dbReference>
<dbReference type="SUPFAM" id="SSF53756">
    <property type="entry name" value="UDP-Glycosyltransferase/glycogen phosphorylase"/>
    <property type="match status" value="1"/>
</dbReference>
<dbReference type="Gene3D" id="3.40.50.2000">
    <property type="entry name" value="Glycogen Phosphorylase B"/>
    <property type="match status" value="1"/>
</dbReference>
<feature type="non-terminal residue" evidence="2">
    <location>
        <position position="1"/>
    </location>
</feature>
<feature type="non-terminal residue" evidence="2">
    <location>
        <position position="172"/>
    </location>
</feature>
<dbReference type="PANTHER" id="PTHR48050:SF13">
    <property type="entry name" value="STEROL 3-BETA-GLUCOSYLTRANSFERASE UGT80A2"/>
    <property type="match status" value="1"/>
</dbReference>
<dbReference type="InterPro" id="IPR050426">
    <property type="entry name" value="Glycosyltransferase_28"/>
</dbReference>
<evidence type="ECO:0000313" key="3">
    <source>
        <dbReference type="Proteomes" id="UP000663881"/>
    </source>
</evidence>
<evidence type="ECO:0000259" key="1">
    <source>
        <dbReference type="Pfam" id="PF06722"/>
    </source>
</evidence>